<name>A0A1G8Z189_9PROT</name>
<evidence type="ECO:0000259" key="17">
    <source>
        <dbReference type="Pfam" id="PF10531"/>
    </source>
</evidence>
<evidence type="ECO:0000313" key="20">
    <source>
        <dbReference type="Proteomes" id="UP000198629"/>
    </source>
</evidence>
<sequence length="344" mass="36744">MNKYFKWLTFFTGLLLSSAIALADENLGAGDLVRILVYGNPDLTLETRIDASGYISYPLIGQVEIGGHTAKDAESKITTALRQGGFIKQPNVNVFLLESRSKLTSIIGKVNKPGRYPVTHKTTLLDMIAEAGGVAAGGSSLVTVISGSDKKTFDLSRLVNENSNQQIPLLNGGETVYVPTNEVVVGGEVNQPGKYSISDNIRSIADFIVSAGGTNANAADTILYTTSSGGAEVTKSIDIAALMSNNPQAGQNAMIVKPGDKIYVPKAPMVYIYGEVQRPGSYRIEKNMTLMQALAQGGGPSVRGTQRGIKVYRTDDKGSVSKITPALTEMVRPNDVLYVEESLF</sequence>
<organism evidence="19 20">
    <name type="scientific">Methylophilus rhizosphaerae</name>
    <dbReference type="NCBI Taxonomy" id="492660"/>
    <lineage>
        <taxon>Bacteria</taxon>
        <taxon>Pseudomonadati</taxon>
        <taxon>Pseudomonadota</taxon>
        <taxon>Betaproteobacteria</taxon>
        <taxon>Nitrosomonadales</taxon>
        <taxon>Methylophilaceae</taxon>
        <taxon>Methylophilus</taxon>
    </lineage>
</organism>
<accession>A0A1G8Z189</accession>
<evidence type="ECO:0000256" key="1">
    <source>
        <dbReference type="ARBA" id="ARBA00004571"/>
    </source>
</evidence>
<dbReference type="GO" id="GO:0046930">
    <property type="term" value="C:pore complex"/>
    <property type="evidence" value="ECO:0007669"/>
    <property type="project" value="UniProtKB-KW"/>
</dbReference>
<dbReference type="EMBL" id="FNFX01000001">
    <property type="protein sequence ID" value="SDK08862.1"/>
    <property type="molecule type" value="Genomic_DNA"/>
</dbReference>
<dbReference type="STRING" id="492660.SAMN05192566_0034"/>
<keyword evidence="9" id="KW-0406">Ion transport</keyword>
<evidence type="ECO:0000256" key="10">
    <source>
        <dbReference type="ARBA" id="ARBA00023114"/>
    </source>
</evidence>
<evidence type="ECO:0000259" key="16">
    <source>
        <dbReference type="Pfam" id="PF02563"/>
    </source>
</evidence>
<keyword evidence="4" id="KW-1134">Transmembrane beta strand</keyword>
<feature type="domain" description="Soluble ligand binding" evidence="17">
    <location>
        <begin position="269"/>
        <end position="320"/>
    </location>
</feature>
<keyword evidence="8" id="KW-0625">Polysaccharide transport</keyword>
<evidence type="ECO:0000256" key="15">
    <source>
        <dbReference type="SAM" id="SignalP"/>
    </source>
</evidence>
<evidence type="ECO:0000256" key="2">
    <source>
        <dbReference type="ARBA" id="ARBA00009450"/>
    </source>
</evidence>
<dbReference type="InterPro" id="IPR049712">
    <property type="entry name" value="Poly_export"/>
</dbReference>
<feature type="domain" description="SLBB" evidence="18">
    <location>
        <begin position="182"/>
        <end position="264"/>
    </location>
</feature>
<evidence type="ECO:0000256" key="8">
    <source>
        <dbReference type="ARBA" id="ARBA00023047"/>
    </source>
</evidence>
<dbReference type="Pfam" id="PF02563">
    <property type="entry name" value="Poly_export"/>
    <property type="match status" value="1"/>
</dbReference>
<keyword evidence="7 15" id="KW-0732">Signal</keyword>
<evidence type="ECO:0000256" key="12">
    <source>
        <dbReference type="ARBA" id="ARBA00023139"/>
    </source>
</evidence>
<dbReference type="Gene3D" id="3.10.20.600">
    <property type="match status" value="1"/>
</dbReference>
<proteinExistence type="inferred from homology"/>
<evidence type="ECO:0000313" key="19">
    <source>
        <dbReference type="EMBL" id="SDK08862.1"/>
    </source>
</evidence>
<dbReference type="Pfam" id="PF22461">
    <property type="entry name" value="SLBB_2"/>
    <property type="match status" value="2"/>
</dbReference>
<dbReference type="OrthoDB" id="9815244at2"/>
<keyword evidence="20" id="KW-1185">Reference proteome</keyword>
<reference evidence="20" key="1">
    <citation type="submission" date="2016-10" db="EMBL/GenBank/DDBJ databases">
        <authorList>
            <person name="Varghese N."/>
            <person name="Submissions S."/>
        </authorList>
    </citation>
    <scope>NUCLEOTIDE SEQUENCE [LARGE SCALE GENOMIC DNA]</scope>
    <source>
        <strain evidence="20">CBMB127</strain>
    </source>
</reference>
<dbReference type="GO" id="GO:0009279">
    <property type="term" value="C:cell outer membrane"/>
    <property type="evidence" value="ECO:0007669"/>
    <property type="project" value="UniProtKB-SubCell"/>
</dbReference>
<dbReference type="Proteomes" id="UP000198629">
    <property type="component" value="Unassembled WGS sequence"/>
</dbReference>
<comment type="similarity">
    <text evidence="2">Belongs to the BexD/CtrA/VexA family.</text>
</comment>
<feature type="chain" id="PRO_5011574960" evidence="15">
    <location>
        <begin position="24"/>
        <end position="344"/>
    </location>
</feature>
<dbReference type="Gene3D" id="3.30.1950.10">
    <property type="entry name" value="wza like domain"/>
    <property type="match status" value="1"/>
</dbReference>
<dbReference type="Pfam" id="PF10531">
    <property type="entry name" value="SLBB"/>
    <property type="match status" value="1"/>
</dbReference>
<feature type="signal peptide" evidence="15">
    <location>
        <begin position="1"/>
        <end position="23"/>
    </location>
</feature>
<dbReference type="SUPFAM" id="SSF142984">
    <property type="entry name" value="Nqo1 middle domain-like"/>
    <property type="match status" value="1"/>
</dbReference>
<dbReference type="InterPro" id="IPR019554">
    <property type="entry name" value="Soluble_ligand-bd"/>
</dbReference>
<dbReference type="RefSeq" id="WP_143001334.1">
    <property type="nucleotide sequence ID" value="NZ_FNFX01000001.1"/>
</dbReference>
<evidence type="ECO:0000259" key="18">
    <source>
        <dbReference type="Pfam" id="PF22461"/>
    </source>
</evidence>
<evidence type="ECO:0000256" key="5">
    <source>
        <dbReference type="ARBA" id="ARBA00022597"/>
    </source>
</evidence>
<keyword evidence="3" id="KW-0813">Transport</keyword>
<evidence type="ECO:0000256" key="9">
    <source>
        <dbReference type="ARBA" id="ARBA00023065"/>
    </source>
</evidence>
<evidence type="ECO:0000256" key="13">
    <source>
        <dbReference type="ARBA" id="ARBA00023237"/>
    </source>
</evidence>
<evidence type="ECO:0000256" key="4">
    <source>
        <dbReference type="ARBA" id="ARBA00022452"/>
    </source>
</evidence>
<dbReference type="PANTHER" id="PTHR33619:SF3">
    <property type="entry name" value="POLYSACCHARIDE EXPORT PROTEIN GFCE-RELATED"/>
    <property type="match status" value="1"/>
</dbReference>
<keyword evidence="5" id="KW-0762">Sugar transport</keyword>
<evidence type="ECO:0000256" key="3">
    <source>
        <dbReference type="ARBA" id="ARBA00022448"/>
    </source>
</evidence>
<dbReference type="Gene3D" id="3.10.560.10">
    <property type="entry name" value="Outer membrane lipoprotein wza domain like"/>
    <property type="match status" value="2"/>
</dbReference>
<evidence type="ECO:0000256" key="11">
    <source>
        <dbReference type="ARBA" id="ARBA00023136"/>
    </source>
</evidence>
<dbReference type="GO" id="GO:0006811">
    <property type="term" value="P:monoatomic ion transport"/>
    <property type="evidence" value="ECO:0007669"/>
    <property type="project" value="UniProtKB-KW"/>
</dbReference>
<evidence type="ECO:0000256" key="6">
    <source>
        <dbReference type="ARBA" id="ARBA00022692"/>
    </source>
</evidence>
<keyword evidence="6" id="KW-0812">Transmembrane</keyword>
<evidence type="ECO:0000256" key="7">
    <source>
        <dbReference type="ARBA" id="ARBA00022729"/>
    </source>
</evidence>
<dbReference type="InterPro" id="IPR003715">
    <property type="entry name" value="Poly_export_N"/>
</dbReference>
<dbReference type="GO" id="GO:0015159">
    <property type="term" value="F:polysaccharide transmembrane transporter activity"/>
    <property type="evidence" value="ECO:0007669"/>
    <property type="project" value="InterPro"/>
</dbReference>
<keyword evidence="11" id="KW-0472">Membrane</keyword>
<protein>
    <submittedName>
        <fullName evidence="19">Polysaccharide export outer membrane protein</fullName>
    </submittedName>
</protein>
<keyword evidence="13" id="KW-0998">Cell outer membrane</keyword>
<dbReference type="PANTHER" id="PTHR33619">
    <property type="entry name" value="POLYSACCHARIDE EXPORT PROTEIN GFCE-RELATED"/>
    <property type="match status" value="1"/>
</dbReference>
<keyword evidence="10" id="KW-0626">Porin</keyword>
<dbReference type="AlphaFoldDB" id="A0A1G8Z189"/>
<keyword evidence="14" id="KW-0449">Lipoprotein</keyword>
<keyword evidence="12" id="KW-0564">Palmitate</keyword>
<evidence type="ECO:0000256" key="14">
    <source>
        <dbReference type="ARBA" id="ARBA00023288"/>
    </source>
</evidence>
<comment type="subcellular location">
    <subcellularLocation>
        <location evidence="1">Cell outer membrane</location>
        <topology evidence="1">Multi-pass membrane protein</topology>
    </subcellularLocation>
</comment>
<feature type="domain" description="Polysaccharide export protein N-terminal" evidence="16">
    <location>
        <begin position="26"/>
        <end position="96"/>
    </location>
</feature>
<gene>
    <name evidence="19" type="ORF">SAMN05192566_0034</name>
</gene>
<feature type="domain" description="SLBB" evidence="18">
    <location>
        <begin position="103"/>
        <end position="178"/>
    </location>
</feature>
<dbReference type="InterPro" id="IPR054765">
    <property type="entry name" value="SLBB_dom"/>
</dbReference>
<dbReference type="GO" id="GO:0015288">
    <property type="term" value="F:porin activity"/>
    <property type="evidence" value="ECO:0007669"/>
    <property type="project" value="UniProtKB-KW"/>
</dbReference>